<reference evidence="2" key="1">
    <citation type="submission" date="2021-02" db="EMBL/GenBank/DDBJ databases">
        <title>Infant gut strain persistence is associated with maternal origin, phylogeny, and functional potential including surface adhesion and iron acquisition.</title>
        <authorList>
            <person name="Lou Y.C."/>
        </authorList>
    </citation>
    <scope>NUCLEOTIDE SEQUENCE</scope>
    <source>
        <strain evidence="2">L3_106_000M1_dasL3_106_000M1_concoct_15</strain>
    </source>
</reference>
<dbReference type="Gene3D" id="3.40.50.360">
    <property type="match status" value="1"/>
</dbReference>
<dbReference type="SUPFAM" id="SSF52218">
    <property type="entry name" value="Flavoproteins"/>
    <property type="match status" value="1"/>
</dbReference>
<dbReference type="PANTHER" id="PTHR39201">
    <property type="entry name" value="EXPORTED PROTEIN-RELATED"/>
    <property type="match status" value="1"/>
</dbReference>
<dbReference type="NCBIfam" id="NF005501">
    <property type="entry name" value="PRK07116.1"/>
    <property type="match status" value="1"/>
</dbReference>
<dbReference type="EMBL" id="JAGZCZ010000002">
    <property type="protein sequence ID" value="MBS5519034.1"/>
    <property type="molecule type" value="Genomic_DNA"/>
</dbReference>
<dbReference type="AlphaFoldDB" id="A0A943I1S6"/>
<evidence type="ECO:0000259" key="1">
    <source>
        <dbReference type="Pfam" id="PF12682"/>
    </source>
</evidence>
<evidence type="ECO:0000313" key="2">
    <source>
        <dbReference type="EMBL" id="MBS5519034.1"/>
    </source>
</evidence>
<evidence type="ECO:0000313" key="3">
    <source>
        <dbReference type="Proteomes" id="UP000754226"/>
    </source>
</evidence>
<dbReference type="InterPro" id="IPR029039">
    <property type="entry name" value="Flavoprotein-like_sf"/>
</dbReference>
<dbReference type="GO" id="GO:0010181">
    <property type="term" value="F:FMN binding"/>
    <property type="evidence" value="ECO:0007669"/>
    <property type="project" value="InterPro"/>
</dbReference>
<name>A0A943I1S6_9FIRM</name>
<feature type="domain" description="Flavodoxin-like" evidence="1">
    <location>
        <begin position="51"/>
        <end position="203"/>
    </location>
</feature>
<gene>
    <name evidence="2" type="ORF">KHX13_01625</name>
</gene>
<dbReference type="Proteomes" id="UP000754226">
    <property type="component" value="Unassembled WGS sequence"/>
</dbReference>
<protein>
    <submittedName>
        <fullName evidence="2">Flavodoxin</fullName>
    </submittedName>
</protein>
<dbReference type="InterPro" id="IPR008254">
    <property type="entry name" value="Flavodoxin/NO_synth"/>
</dbReference>
<accession>A0A943I1S6</accession>
<dbReference type="PANTHER" id="PTHR39201:SF1">
    <property type="entry name" value="FLAVODOXIN-LIKE DOMAIN-CONTAINING PROTEIN"/>
    <property type="match status" value="1"/>
</dbReference>
<sequence>MKRIMKLAGILLMGFVLVYMGGCASAGGEEKAATKKAGTEQIASPKGRPDILVAYFSQTGNTRAVAQKIASVTGGTLYEITPEIPYSKDDLDYTIKDSRASREQNDASARPKLRGTPEHFQDVKVIFLGYPIWWGIEPRSIDTFGESLDFTGKTIIPFCTSGSSGIEKSEENLASLIPGAKWEKGRRFEKTVSEEDLRKWIKDLNLSLH</sequence>
<dbReference type="GO" id="GO:0016651">
    <property type="term" value="F:oxidoreductase activity, acting on NAD(P)H"/>
    <property type="evidence" value="ECO:0007669"/>
    <property type="project" value="UniProtKB-ARBA"/>
</dbReference>
<organism evidence="2 3">
    <name type="scientific">Acidaminococcus intestini</name>
    <dbReference type="NCBI Taxonomy" id="187327"/>
    <lineage>
        <taxon>Bacteria</taxon>
        <taxon>Bacillati</taxon>
        <taxon>Bacillota</taxon>
        <taxon>Negativicutes</taxon>
        <taxon>Acidaminococcales</taxon>
        <taxon>Acidaminococcaceae</taxon>
        <taxon>Acidaminococcus</taxon>
    </lineage>
</organism>
<comment type="caution">
    <text evidence="2">The sequence shown here is derived from an EMBL/GenBank/DDBJ whole genome shotgun (WGS) entry which is preliminary data.</text>
</comment>
<proteinExistence type="predicted"/>
<dbReference type="Pfam" id="PF12682">
    <property type="entry name" value="Flavodoxin_4"/>
    <property type="match status" value="1"/>
</dbReference>